<evidence type="ECO:0000313" key="2">
    <source>
        <dbReference type="Proteomes" id="UP000605013"/>
    </source>
</evidence>
<gene>
    <name evidence="1" type="ORF">JAO71_07145</name>
</gene>
<dbReference type="RefSeq" id="WP_202999843.1">
    <property type="nucleotide sequence ID" value="NZ_JAEMEF010000004.1"/>
</dbReference>
<evidence type="ECO:0000313" key="1">
    <source>
        <dbReference type="EMBL" id="MBL7559575.1"/>
    </source>
</evidence>
<dbReference type="EMBL" id="JAEMEF010000004">
    <property type="protein sequence ID" value="MBL7559575.1"/>
    <property type="molecule type" value="Genomic_DNA"/>
</dbReference>
<proteinExistence type="predicted"/>
<protein>
    <submittedName>
        <fullName evidence="1">Uncharacterized protein</fullName>
    </submittedName>
</protein>
<dbReference type="Proteomes" id="UP000605013">
    <property type="component" value="Unassembled WGS sequence"/>
</dbReference>
<keyword evidence="2" id="KW-1185">Reference proteome</keyword>
<reference evidence="1 2" key="1">
    <citation type="submission" date="2020-12" db="EMBL/GenBank/DDBJ databases">
        <title>Olleya sediminilitoris sp. nov., isolated from a tidal flat.</title>
        <authorList>
            <person name="Park S."/>
            <person name="Yoon J.-H."/>
        </authorList>
    </citation>
    <scope>NUCLEOTIDE SEQUENCE [LARGE SCALE GENOMIC DNA]</scope>
    <source>
        <strain evidence="1 2">YSTF-M6</strain>
    </source>
</reference>
<sequence length="100" mass="12044">MEDSITVRFLSQTNYKKAIATCRLTLLDKQIILKGHGYMGPTRILANYYSREEHERNNIPIKIVQWGTKDEEHIIYVWYRKEKKEWQPIVAEKYHISTQF</sequence>
<accession>A0ABS1WKD0</accession>
<organism evidence="1 2">
    <name type="scientific">Olleya sediminilitoris</name>
    <dbReference type="NCBI Taxonomy" id="2795739"/>
    <lineage>
        <taxon>Bacteria</taxon>
        <taxon>Pseudomonadati</taxon>
        <taxon>Bacteroidota</taxon>
        <taxon>Flavobacteriia</taxon>
        <taxon>Flavobacteriales</taxon>
        <taxon>Flavobacteriaceae</taxon>
    </lineage>
</organism>
<comment type="caution">
    <text evidence="1">The sequence shown here is derived from an EMBL/GenBank/DDBJ whole genome shotgun (WGS) entry which is preliminary data.</text>
</comment>
<name>A0ABS1WKD0_9FLAO</name>